<dbReference type="EMBL" id="CM029054">
    <property type="protein sequence ID" value="KAG2542820.1"/>
    <property type="molecule type" value="Genomic_DNA"/>
</dbReference>
<feature type="region of interest" description="Disordered" evidence="1">
    <location>
        <begin position="34"/>
        <end position="53"/>
    </location>
</feature>
<dbReference type="Pfam" id="PF02811">
    <property type="entry name" value="PHP"/>
    <property type="match status" value="1"/>
</dbReference>
<accession>A0A8T0N096</accession>
<evidence type="ECO:0000313" key="4">
    <source>
        <dbReference type="Proteomes" id="UP000823388"/>
    </source>
</evidence>
<dbReference type="SMART" id="SM00481">
    <property type="entry name" value="POLIIIAc"/>
    <property type="match status" value="1"/>
</dbReference>
<dbReference type="CDD" id="cd07438">
    <property type="entry name" value="PHP_HisPPase_AMP"/>
    <property type="match status" value="1"/>
</dbReference>
<dbReference type="SUPFAM" id="SSF89550">
    <property type="entry name" value="PHP domain-like"/>
    <property type="match status" value="1"/>
</dbReference>
<reference evidence="3" key="1">
    <citation type="submission" date="2020-05" db="EMBL/GenBank/DDBJ databases">
        <title>WGS assembly of Panicum virgatum.</title>
        <authorList>
            <person name="Lovell J.T."/>
            <person name="Jenkins J."/>
            <person name="Shu S."/>
            <person name="Juenger T.E."/>
            <person name="Schmutz J."/>
        </authorList>
    </citation>
    <scope>NUCLEOTIDE SEQUENCE</scope>
    <source>
        <strain evidence="3">AP13</strain>
    </source>
</reference>
<evidence type="ECO:0000256" key="1">
    <source>
        <dbReference type="SAM" id="MobiDB-lite"/>
    </source>
</evidence>
<dbReference type="GO" id="GO:0035312">
    <property type="term" value="F:5'-3' DNA exonuclease activity"/>
    <property type="evidence" value="ECO:0007669"/>
    <property type="project" value="TreeGrafter"/>
</dbReference>
<feature type="compositionally biased region" description="Basic residues" evidence="1">
    <location>
        <begin position="1"/>
        <end position="17"/>
    </location>
</feature>
<dbReference type="Gene3D" id="3.20.20.140">
    <property type="entry name" value="Metal-dependent hydrolases"/>
    <property type="match status" value="1"/>
</dbReference>
<dbReference type="InterPro" id="IPR052018">
    <property type="entry name" value="PHP_domain"/>
</dbReference>
<dbReference type="InterPro" id="IPR016195">
    <property type="entry name" value="Pol/histidinol_Pase-like"/>
</dbReference>
<comment type="caution">
    <text evidence="3">The sequence shown here is derived from an EMBL/GenBank/DDBJ whole genome shotgun (WGS) entry which is preliminary data.</text>
</comment>
<dbReference type="PANTHER" id="PTHR42924">
    <property type="entry name" value="EXONUCLEASE"/>
    <property type="match status" value="1"/>
</dbReference>
<evidence type="ECO:0000259" key="2">
    <source>
        <dbReference type="SMART" id="SM00481"/>
    </source>
</evidence>
<dbReference type="Proteomes" id="UP000823388">
    <property type="component" value="Chromosome 9N"/>
</dbReference>
<protein>
    <recommendedName>
        <fullName evidence="2">Polymerase/histidinol phosphatase N-terminal domain-containing protein</fullName>
    </recommendedName>
</protein>
<dbReference type="InterPro" id="IPR004013">
    <property type="entry name" value="PHP_dom"/>
</dbReference>
<organism evidence="3 4">
    <name type="scientific">Panicum virgatum</name>
    <name type="common">Blackwell switchgrass</name>
    <dbReference type="NCBI Taxonomy" id="38727"/>
    <lineage>
        <taxon>Eukaryota</taxon>
        <taxon>Viridiplantae</taxon>
        <taxon>Streptophyta</taxon>
        <taxon>Embryophyta</taxon>
        <taxon>Tracheophyta</taxon>
        <taxon>Spermatophyta</taxon>
        <taxon>Magnoliopsida</taxon>
        <taxon>Liliopsida</taxon>
        <taxon>Poales</taxon>
        <taxon>Poaceae</taxon>
        <taxon>PACMAD clade</taxon>
        <taxon>Panicoideae</taxon>
        <taxon>Panicodae</taxon>
        <taxon>Paniceae</taxon>
        <taxon>Panicinae</taxon>
        <taxon>Panicum</taxon>
        <taxon>Panicum sect. Hiantes</taxon>
    </lineage>
</organism>
<dbReference type="AlphaFoldDB" id="A0A8T0N096"/>
<feature type="domain" description="Polymerase/histidinol phosphatase N-terminal" evidence="2">
    <location>
        <begin position="66"/>
        <end position="131"/>
    </location>
</feature>
<name>A0A8T0N096_PANVG</name>
<dbReference type="InterPro" id="IPR003141">
    <property type="entry name" value="Pol/His_phosphatase_N"/>
</dbReference>
<proteinExistence type="predicted"/>
<gene>
    <name evidence="3" type="ORF">PVAP13_9NG818900</name>
</gene>
<feature type="region of interest" description="Disordered" evidence="1">
    <location>
        <begin position="1"/>
        <end position="22"/>
    </location>
</feature>
<feature type="compositionally biased region" description="Low complexity" evidence="1">
    <location>
        <begin position="42"/>
        <end position="53"/>
    </location>
</feature>
<evidence type="ECO:0000313" key="3">
    <source>
        <dbReference type="EMBL" id="KAG2542820.1"/>
    </source>
</evidence>
<dbReference type="PANTHER" id="PTHR42924:SF17">
    <property type="entry name" value="OS03G0192000 PROTEIN"/>
    <property type="match status" value="1"/>
</dbReference>
<dbReference type="GO" id="GO:0004534">
    <property type="term" value="F:5'-3' RNA exonuclease activity"/>
    <property type="evidence" value="ECO:0007669"/>
    <property type="project" value="TreeGrafter"/>
</dbReference>
<keyword evidence="4" id="KW-1185">Reference proteome</keyword>
<sequence length="325" mass="35340">MGSKKKSKPSRSKKKPRTSADQALALDYVRAWAQPAPPLPEPSAADADADDFLPAPVARSGGDVLFELHSHSNHSDGFLSPSALVERAHRNGVKVLALTDHDTMAGIPEAVSAASKFGMRIIPGVEISALYNPRGSEPFAETVVQLISRTGGISALAHPWSLKNPDAIIRSLKGAGLNGMEVYRSDGKVDGFNELAEKYGLLKLGGSDFHGRGGKDESDIGTVKLAITTLCCFLKMARPIWSAAMKDILLKFAEEPSSANLRNMLKFGRLTNVDGFSPINTGIDVVHFCLSSWLSNEDMEDVELEEVRLKLAHYATERWHRLHRS</sequence>